<evidence type="ECO:0000313" key="2">
    <source>
        <dbReference type="Proteomes" id="UP000822688"/>
    </source>
</evidence>
<comment type="caution">
    <text evidence="1">The sequence shown here is derived from an EMBL/GenBank/DDBJ whole genome shotgun (WGS) entry which is preliminary data.</text>
</comment>
<dbReference type="EMBL" id="CM026425">
    <property type="protein sequence ID" value="KAG0576726.1"/>
    <property type="molecule type" value="Genomic_DNA"/>
</dbReference>
<keyword evidence="2" id="KW-1185">Reference proteome</keyword>
<organism evidence="1 2">
    <name type="scientific">Ceratodon purpureus</name>
    <name type="common">Fire moss</name>
    <name type="synonym">Dicranum purpureum</name>
    <dbReference type="NCBI Taxonomy" id="3225"/>
    <lineage>
        <taxon>Eukaryota</taxon>
        <taxon>Viridiplantae</taxon>
        <taxon>Streptophyta</taxon>
        <taxon>Embryophyta</taxon>
        <taxon>Bryophyta</taxon>
        <taxon>Bryophytina</taxon>
        <taxon>Bryopsida</taxon>
        <taxon>Dicranidae</taxon>
        <taxon>Pseudoditrichales</taxon>
        <taxon>Ditrichaceae</taxon>
        <taxon>Ceratodon</taxon>
    </lineage>
</organism>
<accession>A0A8T0I0T5</accession>
<name>A0A8T0I0T5_CERPU</name>
<protein>
    <submittedName>
        <fullName evidence="1">Uncharacterized protein</fullName>
    </submittedName>
</protein>
<dbReference type="AlphaFoldDB" id="A0A8T0I0T5"/>
<proteinExistence type="predicted"/>
<sequence>MIFKKMYRIWSYPSPTNLNLAISHSSICYPSPTEALELICIGFSSRILECRIKVCLQVGKLL</sequence>
<reference evidence="1" key="1">
    <citation type="submission" date="2020-06" db="EMBL/GenBank/DDBJ databases">
        <title>WGS assembly of Ceratodon purpureus strain R40.</title>
        <authorList>
            <person name="Carey S.B."/>
            <person name="Jenkins J."/>
            <person name="Shu S."/>
            <person name="Lovell J.T."/>
            <person name="Sreedasyam A."/>
            <person name="Maumus F."/>
            <person name="Tiley G.P."/>
            <person name="Fernandez-Pozo N."/>
            <person name="Barry K."/>
            <person name="Chen C."/>
            <person name="Wang M."/>
            <person name="Lipzen A."/>
            <person name="Daum C."/>
            <person name="Saski C.A."/>
            <person name="Payton A.C."/>
            <person name="Mcbreen J.C."/>
            <person name="Conrad R.E."/>
            <person name="Kollar L.M."/>
            <person name="Olsson S."/>
            <person name="Huttunen S."/>
            <person name="Landis J.B."/>
            <person name="Wickett N.J."/>
            <person name="Johnson M.G."/>
            <person name="Rensing S.A."/>
            <person name="Grimwood J."/>
            <person name="Schmutz J."/>
            <person name="Mcdaniel S.F."/>
        </authorList>
    </citation>
    <scope>NUCLEOTIDE SEQUENCE</scope>
    <source>
        <strain evidence="1">R40</strain>
    </source>
</reference>
<dbReference type="Proteomes" id="UP000822688">
    <property type="component" value="Chromosome 5"/>
</dbReference>
<evidence type="ECO:0000313" key="1">
    <source>
        <dbReference type="EMBL" id="KAG0576726.1"/>
    </source>
</evidence>
<gene>
    <name evidence="1" type="ORF">KC19_5G103100</name>
</gene>